<name>A0A1N7G5M5_9EURY</name>
<dbReference type="Gene3D" id="1.10.10.10">
    <property type="entry name" value="Winged helix-like DNA-binding domain superfamily/Winged helix DNA-binding domain"/>
    <property type="match status" value="1"/>
</dbReference>
<dbReference type="STRING" id="308853.SAMN05421752_1105"/>
<dbReference type="InterPro" id="IPR011991">
    <property type="entry name" value="ArsR-like_HTH"/>
</dbReference>
<proteinExistence type="predicted"/>
<evidence type="ECO:0000313" key="3">
    <source>
        <dbReference type="Proteomes" id="UP000185936"/>
    </source>
</evidence>
<dbReference type="RefSeq" id="WP_076609760.1">
    <property type="nucleotide sequence ID" value="NZ_FTNR01000010.1"/>
</dbReference>
<dbReference type="InterPro" id="IPR036388">
    <property type="entry name" value="WH-like_DNA-bd_sf"/>
</dbReference>
<gene>
    <name evidence="2" type="ORF">SAMN05421752_1105</name>
</gene>
<dbReference type="CDD" id="cd00090">
    <property type="entry name" value="HTH_ARSR"/>
    <property type="match status" value="1"/>
</dbReference>
<sequence length="92" mass="10257">MTGQTDAPPQLSKTDTTLLGHLRDGRSTPSILSDEDDVSSSRSYVSKRLSKMRDQGLVELVDDRHISLYQITPKGDRALDAWRELRTALAES</sequence>
<reference evidence="3" key="1">
    <citation type="submission" date="2017-01" db="EMBL/GenBank/DDBJ databases">
        <authorList>
            <person name="Varghese N."/>
            <person name="Submissions S."/>
        </authorList>
    </citation>
    <scope>NUCLEOTIDE SEQUENCE [LARGE SCALE GENOMIC DNA]</scope>
    <source>
        <strain evidence="3">type strain: HArc-</strain>
    </source>
</reference>
<evidence type="ECO:0000313" key="2">
    <source>
        <dbReference type="EMBL" id="SIS07862.1"/>
    </source>
</evidence>
<dbReference type="InterPro" id="IPR036390">
    <property type="entry name" value="WH_DNA-bd_sf"/>
</dbReference>
<dbReference type="Proteomes" id="UP000185936">
    <property type="component" value="Unassembled WGS sequence"/>
</dbReference>
<keyword evidence="3" id="KW-1185">Reference proteome</keyword>
<feature type="region of interest" description="Disordered" evidence="1">
    <location>
        <begin position="1"/>
        <end position="39"/>
    </location>
</feature>
<evidence type="ECO:0000256" key="1">
    <source>
        <dbReference type="SAM" id="MobiDB-lite"/>
    </source>
</evidence>
<dbReference type="SUPFAM" id="SSF46785">
    <property type="entry name" value="Winged helix' DNA-binding domain"/>
    <property type="match status" value="1"/>
</dbReference>
<protein>
    <submittedName>
        <fullName evidence="2">Uncharacterized protein</fullName>
    </submittedName>
</protein>
<dbReference type="OrthoDB" id="375431at2157"/>
<dbReference type="AlphaFoldDB" id="A0A1N7G5M5"/>
<feature type="compositionally biased region" description="Polar residues" evidence="1">
    <location>
        <begin position="1"/>
        <end position="17"/>
    </location>
</feature>
<organism evidence="2 3">
    <name type="scientific">Natronorubrum thiooxidans</name>
    <dbReference type="NCBI Taxonomy" id="308853"/>
    <lineage>
        <taxon>Archaea</taxon>
        <taxon>Methanobacteriati</taxon>
        <taxon>Methanobacteriota</taxon>
        <taxon>Stenosarchaea group</taxon>
        <taxon>Halobacteria</taxon>
        <taxon>Halobacteriales</taxon>
        <taxon>Natrialbaceae</taxon>
        <taxon>Natronorubrum</taxon>
    </lineage>
</organism>
<accession>A0A1N7G5M5</accession>
<dbReference type="EMBL" id="FTNR01000010">
    <property type="protein sequence ID" value="SIS07862.1"/>
    <property type="molecule type" value="Genomic_DNA"/>
</dbReference>